<dbReference type="AlphaFoldDB" id="E0SP30"/>
<accession>E0SP30</accession>
<sequence>MKIVAISDIHGHLNNVELVLKKEKDIDLLVFVGDISPYRYPSLTRVLLKNLVDIAKNYVNSYILAIPGNVDYPKDYDLDNSEKYINLDKKVFKYQNMVFIGYGGSTPTPFNTINEIDEDTINRELNEIIRNNRIDNNNIVLLTHSPPHDTKCDITYTNQHVGSKSIRRFIIEYNPILNICGHIHESRCVDRIGRTVIVNPGPLSKGLYSVIELSNSIDVYLNSI</sequence>
<proteinExistence type="predicted"/>
<organism evidence="2 3">
    <name type="scientific">Ignisphaera aggregans (strain DSM 17230 / JCM 13409 / AQ1.S1)</name>
    <dbReference type="NCBI Taxonomy" id="583356"/>
    <lineage>
        <taxon>Archaea</taxon>
        <taxon>Thermoproteota</taxon>
        <taxon>Thermoprotei</taxon>
        <taxon>Desulfurococcales</taxon>
        <taxon>Desulfurococcaceae</taxon>
        <taxon>Ignisphaera</taxon>
    </lineage>
</organism>
<dbReference type="BioCyc" id="IAGG583356:GHAH-1147-MONOMER"/>
<dbReference type="EMBL" id="CP002098">
    <property type="protein sequence ID" value="ADM27976.1"/>
    <property type="molecule type" value="Genomic_DNA"/>
</dbReference>
<dbReference type="InterPro" id="IPR004843">
    <property type="entry name" value="Calcineurin-like_PHP"/>
</dbReference>
<dbReference type="SUPFAM" id="SSF56300">
    <property type="entry name" value="Metallo-dependent phosphatases"/>
    <property type="match status" value="1"/>
</dbReference>
<dbReference type="PANTHER" id="PTHR37523">
    <property type="entry name" value="METALLOPHOSPHOESTERASE"/>
    <property type="match status" value="1"/>
</dbReference>
<evidence type="ECO:0000313" key="3">
    <source>
        <dbReference type="Proteomes" id="UP000001304"/>
    </source>
</evidence>
<dbReference type="InterPro" id="IPR029052">
    <property type="entry name" value="Metallo-depent_PP-like"/>
</dbReference>
<dbReference type="HOGENOM" id="CLU_041441_5_0_2"/>
<gene>
    <name evidence="2" type="ordered locus">Igag_1170</name>
</gene>
<name>E0SP30_IGNAA</name>
<dbReference type="KEGG" id="iag:Igag_1170"/>
<evidence type="ECO:0000259" key="1">
    <source>
        <dbReference type="Pfam" id="PF00149"/>
    </source>
</evidence>
<evidence type="ECO:0000313" key="2">
    <source>
        <dbReference type="EMBL" id="ADM27976.1"/>
    </source>
</evidence>
<dbReference type="Proteomes" id="UP000001304">
    <property type="component" value="Chromosome"/>
</dbReference>
<dbReference type="STRING" id="583356.Igag_1170"/>
<dbReference type="Pfam" id="PF00149">
    <property type="entry name" value="Metallophos"/>
    <property type="match status" value="1"/>
</dbReference>
<dbReference type="Gene3D" id="3.60.21.10">
    <property type="match status" value="1"/>
</dbReference>
<dbReference type="GO" id="GO:0016787">
    <property type="term" value="F:hydrolase activity"/>
    <property type="evidence" value="ECO:0007669"/>
    <property type="project" value="InterPro"/>
</dbReference>
<protein>
    <submittedName>
        <fullName evidence="2">Metallophosphoesterase</fullName>
    </submittedName>
</protein>
<reference evidence="2 3" key="1">
    <citation type="journal article" date="2010" name="Stand. Genomic Sci.">
        <title>Complete genome sequence of Ignisphaera aggregans type strain (AQ1.S1).</title>
        <authorList>
            <person name="Goker M."/>
            <person name="Held B."/>
            <person name="Lapidus A."/>
            <person name="Nolan M."/>
            <person name="Spring S."/>
            <person name="Yasawong M."/>
            <person name="Lucas S."/>
            <person name="Glavina Del Rio T."/>
            <person name="Tice H."/>
            <person name="Cheng J.F."/>
            <person name="Goodwin L."/>
            <person name="Tapia R."/>
            <person name="Pitluck S."/>
            <person name="Liolios K."/>
            <person name="Ivanova N."/>
            <person name="Mavromatis K."/>
            <person name="Mikhailova N."/>
            <person name="Pati A."/>
            <person name="Chen A."/>
            <person name="Palaniappan K."/>
            <person name="Brambilla E."/>
            <person name="Land M."/>
            <person name="Hauser L."/>
            <person name="Chang Y.J."/>
            <person name="Jeffries C.D."/>
            <person name="Brettin T."/>
            <person name="Detter J.C."/>
            <person name="Han C."/>
            <person name="Rohde M."/>
            <person name="Sikorski J."/>
            <person name="Woyke T."/>
            <person name="Bristow J."/>
            <person name="Eisen J.A."/>
            <person name="Markowitz V."/>
            <person name="Hugenholtz P."/>
            <person name="Kyrpides N.C."/>
            <person name="Klenk H.P."/>
        </authorList>
    </citation>
    <scope>NUCLEOTIDE SEQUENCE [LARGE SCALE GENOMIC DNA]</scope>
    <source>
        <strain evidence="3">DSM 17230 / JCM 13409 / AQ1.S1</strain>
    </source>
</reference>
<keyword evidence="3" id="KW-1185">Reference proteome</keyword>
<feature type="domain" description="Calcineurin-like phosphoesterase" evidence="1">
    <location>
        <begin position="1"/>
        <end position="185"/>
    </location>
</feature>
<dbReference type="PANTHER" id="PTHR37523:SF1">
    <property type="entry name" value="CALCINEURIN-LIKE PHOSPHOESTERASE DOMAIN-CONTAINING PROTEIN"/>
    <property type="match status" value="1"/>
</dbReference>